<name>A0A1H9Z9D9_9FIRM</name>
<dbReference type="Pfam" id="PF01368">
    <property type="entry name" value="DHH"/>
    <property type="match status" value="1"/>
</dbReference>
<evidence type="ECO:0000259" key="2">
    <source>
        <dbReference type="Pfam" id="PF02272"/>
    </source>
</evidence>
<dbReference type="Gene3D" id="3.90.1640.10">
    <property type="entry name" value="inorganic pyrophosphatase (n-terminal core)"/>
    <property type="match status" value="1"/>
</dbReference>
<dbReference type="SUPFAM" id="SSF64182">
    <property type="entry name" value="DHH phosphoesterases"/>
    <property type="match status" value="1"/>
</dbReference>
<evidence type="ECO:0000313" key="4">
    <source>
        <dbReference type="Proteomes" id="UP000243819"/>
    </source>
</evidence>
<dbReference type="InterPro" id="IPR038763">
    <property type="entry name" value="DHH_sf"/>
</dbReference>
<accession>A0A1H9Z9D9</accession>
<dbReference type="PANTHER" id="PTHR47618">
    <property type="entry name" value="BIFUNCTIONAL OLIGORIBONUCLEASE AND PAP PHOSPHATASE NRNA"/>
    <property type="match status" value="1"/>
</dbReference>
<protein>
    <submittedName>
        <fullName evidence="3">Phosphoesterase RecJ domain-containing protein</fullName>
    </submittedName>
</protein>
<dbReference type="PANTHER" id="PTHR47618:SF1">
    <property type="entry name" value="BIFUNCTIONAL OLIGORIBONUCLEASE AND PAP PHOSPHATASE NRNA"/>
    <property type="match status" value="1"/>
</dbReference>
<dbReference type="STRING" id="1120990.SAMN03080614_100758"/>
<dbReference type="OrthoDB" id="9803668at2"/>
<proteinExistence type="predicted"/>
<dbReference type="Proteomes" id="UP000243819">
    <property type="component" value="Unassembled WGS sequence"/>
</dbReference>
<organism evidence="3 4">
    <name type="scientific">Anaerobranca gottschalkii DSM 13577</name>
    <dbReference type="NCBI Taxonomy" id="1120990"/>
    <lineage>
        <taxon>Bacteria</taxon>
        <taxon>Bacillati</taxon>
        <taxon>Bacillota</taxon>
        <taxon>Clostridia</taxon>
        <taxon>Eubacteriales</taxon>
        <taxon>Proteinivoracaceae</taxon>
        <taxon>Anaerobranca</taxon>
    </lineage>
</organism>
<evidence type="ECO:0000313" key="3">
    <source>
        <dbReference type="EMBL" id="SES78099.1"/>
    </source>
</evidence>
<gene>
    <name evidence="3" type="ORF">SAMN03080614_100758</name>
</gene>
<reference evidence="4" key="1">
    <citation type="submission" date="2016-10" db="EMBL/GenBank/DDBJ databases">
        <authorList>
            <person name="Varghese N."/>
            <person name="Submissions S."/>
        </authorList>
    </citation>
    <scope>NUCLEOTIDE SEQUENCE [LARGE SCALE GENOMIC DNA]</scope>
    <source>
        <strain evidence="4">DSM 13577</strain>
    </source>
</reference>
<sequence length="318" mass="36094">MNNKAKEIAEFLKENDGFSLVAHNGPDGDSVGSILALGLTLKLLGKRVRMYSSDPIPTLFNFIQSIEEIIIDIPTDFNDILIVLDCSDEKRLIVQEIQYKSFSKIINIDHHPFNTNFGDYNFCDSEKIATAELVYFIVKELLEEIPKEIADPLYLGIYTDSGAFGYDNTSPLTHEIVSELLRCGTSPVDFKINLEKKSYEYLKFLSFAFQNIKQFNDGTISYLYISERDLQRFELKDYSEIDGLIDYLRNIEGTAVAILVKEEKGQFKFSFRSASKFDVGQLCREYGGGGHKKAAGFSTLEHPEKIIPKLINKISKNL</sequence>
<dbReference type="InterPro" id="IPR001667">
    <property type="entry name" value="DDH_dom"/>
</dbReference>
<dbReference type="RefSeq" id="WP_091349280.1">
    <property type="nucleotide sequence ID" value="NZ_FOIF01000007.1"/>
</dbReference>
<keyword evidence="4" id="KW-1185">Reference proteome</keyword>
<dbReference type="InterPro" id="IPR051319">
    <property type="entry name" value="Oligoribo/pAp-PDE_c-di-AMP_PDE"/>
</dbReference>
<dbReference type="AlphaFoldDB" id="A0A1H9Z9D9"/>
<feature type="domain" description="DHHA1" evidence="2">
    <location>
        <begin position="238"/>
        <end position="311"/>
    </location>
</feature>
<dbReference type="Gene3D" id="3.10.310.30">
    <property type="match status" value="1"/>
</dbReference>
<feature type="domain" description="DDH" evidence="1">
    <location>
        <begin position="21"/>
        <end position="157"/>
    </location>
</feature>
<dbReference type="GO" id="GO:0003676">
    <property type="term" value="F:nucleic acid binding"/>
    <property type="evidence" value="ECO:0007669"/>
    <property type="project" value="InterPro"/>
</dbReference>
<dbReference type="Pfam" id="PF02272">
    <property type="entry name" value="DHHA1"/>
    <property type="match status" value="1"/>
</dbReference>
<evidence type="ECO:0000259" key="1">
    <source>
        <dbReference type="Pfam" id="PF01368"/>
    </source>
</evidence>
<dbReference type="EMBL" id="FOIF01000007">
    <property type="protein sequence ID" value="SES78099.1"/>
    <property type="molecule type" value="Genomic_DNA"/>
</dbReference>
<dbReference type="InterPro" id="IPR003156">
    <property type="entry name" value="DHHA1_dom"/>
</dbReference>